<protein>
    <recommendedName>
        <fullName evidence="3">Serine/threonine kinase-like domain-containing protein STKLD1</fullName>
    </recommendedName>
    <alternativeName>
        <fullName evidence="5">Serine/threonine kinase-like domain-containing protein 1</fullName>
    </alternativeName>
    <alternativeName>
        <fullName evidence="4">Sugen kinase 071</fullName>
    </alternativeName>
</protein>
<dbReference type="Ensembl" id="ENSOANT00000046943.1">
    <property type="protein sequence ID" value="ENSOANP00000036869.1"/>
    <property type="gene ID" value="ENSOANG00000002452.4"/>
</dbReference>
<dbReference type="InParanoid" id="A0A6I8N6M8"/>
<proteinExistence type="predicted"/>
<name>A0A6I8N6M8_ORNAN</name>
<dbReference type="InterPro" id="IPR016024">
    <property type="entry name" value="ARM-type_fold"/>
</dbReference>
<dbReference type="InterPro" id="IPR011009">
    <property type="entry name" value="Kinase-like_dom_sf"/>
</dbReference>
<dbReference type="OMA" id="MDSTEAM"/>
<dbReference type="PANTHER" id="PTHR24363">
    <property type="entry name" value="SERINE/THREONINE PROTEIN KINASE"/>
    <property type="match status" value="1"/>
</dbReference>
<gene>
    <name evidence="8" type="primary">STKLD1</name>
</gene>
<dbReference type="PROSITE" id="PS50011">
    <property type="entry name" value="PROTEIN_KINASE_DOM"/>
    <property type="match status" value="1"/>
</dbReference>
<dbReference type="FunFam" id="1.25.10.10:FF:000579">
    <property type="entry name" value="Serine/threonine kinase like domain containing 1"/>
    <property type="match status" value="1"/>
</dbReference>
<reference evidence="8" key="3">
    <citation type="submission" date="2025-09" db="UniProtKB">
        <authorList>
            <consortium name="Ensembl"/>
        </authorList>
    </citation>
    <scope>IDENTIFICATION</scope>
    <source>
        <strain evidence="8">Glennie</strain>
    </source>
</reference>
<evidence type="ECO:0000256" key="2">
    <source>
        <dbReference type="ARBA" id="ARBA00022840"/>
    </source>
</evidence>
<feature type="compositionally biased region" description="Polar residues" evidence="6">
    <location>
        <begin position="660"/>
        <end position="669"/>
    </location>
</feature>
<dbReference type="Gene3D" id="3.30.200.20">
    <property type="entry name" value="Phosphorylase Kinase, domain 1"/>
    <property type="match status" value="1"/>
</dbReference>
<dbReference type="GO" id="GO:0004674">
    <property type="term" value="F:protein serine/threonine kinase activity"/>
    <property type="evidence" value="ECO:0000318"/>
    <property type="project" value="GO_Central"/>
</dbReference>
<organism evidence="8 9">
    <name type="scientific">Ornithorhynchus anatinus</name>
    <name type="common">Duckbill platypus</name>
    <dbReference type="NCBI Taxonomy" id="9258"/>
    <lineage>
        <taxon>Eukaryota</taxon>
        <taxon>Metazoa</taxon>
        <taxon>Chordata</taxon>
        <taxon>Craniata</taxon>
        <taxon>Vertebrata</taxon>
        <taxon>Euteleostomi</taxon>
        <taxon>Mammalia</taxon>
        <taxon>Monotremata</taxon>
        <taxon>Ornithorhynchidae</taxon>
        <taxon>Ornithorhynchus</taxon>
    </lineage>
</organism>
<dbReference type="PANTHER" id="PTHR24363:SF5">
    <property type="entry name" value="SERINE_THREONINE KINASE-LIKE DOMAIN-CONTAINING PROTEIN STKLD1"/>
    <property type="match status" value="1"/>
</dbReference>
<dbReference type="Gene3D" id="1.10.510.10">
    <property type="entry name" value="Transferase(Phosphotransferase) domain 1"/>
    <property type="match status" value="1"/>
</dbReference>
<feature type="domain" description="Protein kinase" evidence="7">
    <location>
        <begin position="4"/>
        <end position="278"/>
    </location>
</feature>
<evidence type="ECO:0000256" key="4">
    <source>
        <dbReference type="ARBA" id="ARBA00079669"/>
    </source>
</evidence>
<dbReference type="Bgee" id="ENSOANG00000002452">
    <property type="expression patterns" value="Expressed in testis and 3 other cell types or tissues"/>
</dbReference>
<keyword evidence="1" id="KW-0547">Nucleotide-binding</keyword>
<dbReference type="FunFam" id="1.10.510.10:FF:001115">
    <property type="entry name" value="Serine/threonine kinase like domain containing 1"/>
    <property type="match status" value="1"/>
</dbReference>
<dbReference type="GO" id="GO:0005524">
    <property type="term" value="F:ATP binding"/>
    <property type="evidence" value="ECO:0007669"/>
    <property type="project" value="UniProtKB-KW"/>
</dbReference>
<sequence>MDKYQVLKKFKPGALGLMLLVEEKKKDGYGGKKYVIKQVECIDEQQANDAFKEAMTLLKLQHQNIRSYQELFITWDNKISSLFLCLVMQHSDKGDLSELMEAKRRKRQKIEPQVVKKFLGQVMDTLAFLHRQNLFHRNLKPTNIFLDEENNFLLGDFGISTLMCDEAKWKIRAEEEPDLKSWMSPEALEFSFGEKSDIWSLGCILLEMATCSFLKKADAVKLLQDVRRDPRKLETPLTKMKHVHVADADTLATLLPMMLQVEPDERISLRKLLKEPYVQEGLKAAGSSLSSYRQSLPPAIIDALLRGGPANVLELMQLFWDSQEAQGKAIKHLIALTENQKDLPYAIELINLVTRAMVNHEDVLELQLDASRLLCNTVSGVLEGQLGAEELGEDTITPLIKTMRAYPQNQELLNLLCRLLMMISTNEAAGEVFRKAGVLADILKYMDQFPQNREICLSCSNLVWSLFGNANLVGKLPQEEASEVITRVLTGHLQDGEVVESACSALWVLSLQGCLGDKEFEPVTLLLLKSLQLHHERTLLVKNVFLGLGCLVRLSELAALRVILTDDLSDGISVIKSIYEFYKDDPEVVETICLLLAEMVQYEEIVPEMKSRSLYDLLREMKARFASSEVSWKGRCRAAGPLPGEPVFESLVPRGGRGNSAPSGPSSPWQEPPSVRVSSQATGQLLVKGQNKPQPLRVWFSLKKHHYLAGIHPHTRARNKGWRPAGSSEI</sequence>
<keyword evidence="9" id="KW-1185">Reference proteome</keyword>
<dbReference type="SUPFAM" id="SSF56112">
    <property type="entry name" value="Protein kinase-like (PK-like)"/>
    <property type="match status" value="1"/>
</dbReference>
<reference evidence="8" key="2">
    <citation type="submission" date="2025-08" db="UniProtKB">
        <authorList>
            <consortium name="Ensembl"/>
        </authorList>
    </citation>
    <scope>IDENTIFICATION</scope>
    <source>
        <strain evidence="8">Glennie</strain>
    </source>
</reference>
<keyword evidence="2" id="KW-0067">ATP-binding</keyword>
<dbReference type="Pfam" id="PF00069">
    <property type="entry name" value="Pkinase"/>
    <property type="match status" value="1"/>
</dbReference>
<evidence type="ECO:0000313" key="9">
    <source>
        <dbReference type="Proteomes" id="UP000002279"/>
    </source>
</evidence>
<dbReference type="InterPro" id="IPR000719">
    <property type="entry name" value="Prot_kinase_dom"/>
</dbReference>
<evidence type="ECO:0000256" key="6">
    <source>
        <dbReference type="SAM" id="MobiDB-lite"/>
    </source>
</evidence>
<dbReference type="Proteomes" id="UP000002279">
    <property type="component" value="Chromosome 4"/>
</dbReference>
<dbReference type="SUPFAM" id="SSF48371">
    <property type="entry name" value="ARM repeat"/>
    <property type="match status" value="1"/>
</dbReference>
<evidence type="ECO:0000313" key="8">
    <source>
        <dbReference type="Ensembl" id="ENSOANP00000036869.1"/>
    </source>
</evidence>
<evidence type="ECO:0000256" key="5">
    <source>
        <dbReference type="ARBA" id="ARBA00081628"/>
    </source>
</evidence>
<dbReference type="InterPro" id="IPR011989">
    <property type="entry name" value="ARM-like"/>
</dbReference>
<feature type="region of interest" description="Disordered" evidence="6">
    <location>
        <begin position="648"/>
        <end position="675"/>
    </location>
</feature>
<dbReference type="GeneTree" id="ENSGT00390000018038"/>
<evidence type="ECO:0000256" key="3">
    <source>
        <dbReference type="ARBA" id="ARBA00072818"/>
    </source>
</evidence>
<dbReference type="FunFam" id="3.30.200.20:FF:000913">
    <property type="entry name" value="Serine/threonine kinase like domain containing 1"/>
    <property type="match status" value="1"/>
</dbReference>
<evidence type="ECO:0000259" key="7">
    <source>
        <dbReference type="PROSITE" id="PS50011"/>
    </source>
</evidence>
<dbReference type="AlphaFoldDB" id="A0A6I8N6M8"/>
<reference evidence="8 9" key="1">
    <citation type="journal article" date="2008" name="Nature">
        <title>Genome analysis of the platypus reveals unique signatures of evolution.</title>
        <authorList>
            <person name="Warren W.C."/>
            <person name="Hillier L.W."/>
            <person name="Marshall Graves J.A."/>
            <person name="Birney E."/>
            <person name="Ponting C.P."/>
            <person name="Grutzner F."/>
            <person name="Belov K."/>
            <person name="Miller W."/>
            <person name="Clarke L."/>
            <person name="Chinwalla A.T."/>
            <person name="Yang S.P."/>
            <person name="Heger A."/>
            <person name="Locke D.P."/>
            <person name="Miethke P."/>
            <person name="Waters P.D."/>
            <person name="Veyrunes F."/>
            <person name="Fulton L."/>
            <person name="Fulton B."/>
            <person name="Graves T."/>
            <person name="Wallis J."/>
            <person name="Puente X.S."/>
            <person name="Lopez-Otin C."/>
            <person name="Ordonez G.R."/>
            <person name="Eichler E.E."/>
            <person name="Chen L."/>
            <person name="Cheng Z."/>
            <person name="Deakin J.E."/>
            <person name="Alsop A."/>
            <person name="Thompson K."/>
            <person name="Kirby P."/>
            <person name="Papenfuss A.T."/>
            <person name="Wakefield M.J."/>
            <person name="Olender T."/>
            <person name="Lancet D."/>
            <person name="Huttley G.A."/>
            <person name="Smit A.F."/>
            <person name="Pask A."/>
            <person name="Temple-Smith P."/>
            <person name="Batzer M.A."/>
            <person name="Walker J.A."/>
            <person name="Konkel M.K."/>
            <person name="Harris R.S."/>
            <person name="Whittington C.M."/>
            <person name="Wong E.S."/>
            <person name="Gemmell N.J."/>
            <person name="Buschiazzo E."/>
            <person name="Vargas Jentzsch I.M."/>
            <person name="Merkel A."/>
            <person name="Schmitz J."/>
            <person name="Zemann A."/>
            <person name="Churakov G."/>
            <person name="Kriegs J.O."/>
            <person name="Brosius J."/>
            <person name="Murchison E.P."/>
            <person name="Sachidanandam R."/>
            <person name="Smith C."/>
            <person name="Hannon G.J."/>
            <person name="Tsend-Ayush E."/>
            <person name="McMillan D."/>
            <person name="Attenborough R."/>
            <person name="Rens W."/>
            <person name="Ferguson-Smith M."/>
            <person name="Lefevre C.M."/>
            <person name="Sharp J.A."/>
            <person name="Nicholas K.R."/>
            <person name="Ray D.A."/>
            <person name="Kube M."/>
            <person name="Reinhardt R."/>
            <person name="Pringle T.H."/>
            <person name="Taylor J."/>
            <person name="Jones R.C."/>
            <person name="Nixon B."/>
            <person name="Dacheux J.L."/>
            <person name="Niwa H."/>
            <person name="Sekita Y."/>
            <person name="Huang X."/>
            <person name="Stark A."/>
            <person name="Kheradpour P."/>
            <person name="Kellis M."/>
            <person name="Flicek P."/>
            <person name="Chen Y."/>
            <person name="Webber C."/>
            <person name="Hardison R."/>
            <person name="Nelson J."/>
            <person name="Hallsworth-Pepin K."/>
            <person name="Delehaunty K."/>
            <person name="Markovic C."/>
            <person name="Minx P."/>
            <person name="Feng Y."/>
            <person name="Kremitzki C."/>
            <person name="Mitreva M."/>
            <person name="Glasscock J."/>
            <person name="Wylie T."/>
            <person name="Wohldmann P."/>
            <person name="Thiru P."/>
            <person name="Nhan M.N."/>
            <person name="Pohl C.S."/>
            <person name="Smith S.M."/>
            <person name="Hou S."/>
            <person name="Nefedov M."/>
            <person name="de Jong P.J."/>
            <person name="Renfree M.B."/>
            <person name="Mardis E.R."/>
            <person name="Wilson R.K."/>
        </authorList>
    </citation>
    <scope>NUCLEOTIDE SEQUENCE [LARGE SCALE GENOMIC DNA]</scope>
    <source>
        <strain evidence="8 9">Glennie</strain>
    </source>
</reference>
<evidence type="ECO:0000256" key="1">
    <source>
        <dbReference type="ARBA" id="ARBA00022741"/>
    </source>
</evidence>
<dbReference type="FunCoup" id="A0A6I8N6M8">
    <property type="interactions" value="275"/>
</dbReference>
<dbReference type="Gene3D" id="1.25.10.10">
    <property type="entry name" value="Leucine-rich Repeat Variant"/>
    <property type="match status" value="1"/>
</dbReference>
<accession>A0A6I8N6M8</accession>